<evidence type="ECO:0000313" key="2">
    <source>
        <dbReference type="Proteomes" id="UP000051547"/>
    </source>
</evidence>
<protein>
    <recommendedName>
        <fullName evidence="3">Membrane fusion protein biotin-lipoyl like domain-containing protein</fullName>
    </recommendedName>
</protein>
<gene>
    <name evidence="1" type="ORF">ABR72_05990</name>
</gene>
<name>A0A0R2T091_9GAMM</name>
<feature type="non-terminal residue" evidence="1">
    <location>
        <position position="82"/>
    </location>
</feature>
<dbReference type="EMBL" id="LIBE01000290">
    <property type="protein sequence ID" value="KRO80614.1"/>
    <property type="molecule type" value="Genomic_DNA"/>
</dbReference>
<evidence type="ECO:0000313" key="1">
    <source>
        <dbReference type="EMBL" id="KRO80614.1"/>
    </source>
</evidence>
<evidence type="ECO:0008006" key="3">
    <source>
        <dbReference type="Google" id="ProtNLM"/>
    </source>
</evidence>
<organism evidence="1 2">
    <name type="scientific">OM182 bacterium BACL3 MAG-120920-bin41</name>
    <dbReference type="NCBI Taxonomy" id="1655580"/>
    <lineage>
        <taxon>Bacteria</taxon>
        <taxon>Pseudomonadati</taxon>
        <taxon>Pseudomonadota</taxon>
        <taxon>Gammaproteobacteria</taxon>
        <taxon>OMG group</taxon>
        <taxon>OM182 clade</taxon>
    </lineage>
</organism>
<comment type="caution">
    <text evidence="1">The sequence shown here is derived from an EMBL/GenBank/DDBJ whole genome shotgun (WGS) entry which is preliminary data.</text>
</comment>
<dbReference type="PROSITE" id="PS51257">
    <property type="entry name" value="PROKAR_LIPOPROTEIN"/>
    <property type="match status" value="1"/>
</dbReference>
<sequence length="82" mass="8925">MNTTRWIGRTRDYAAALVMIVVLVSCEDVQLAALGQLQSERVELVAESGEPIIAIAVSEGDLLEAGDRVLSQDSERVALRKQ</sequence>
<dbReference type="Proteomes" id="UP000051547">
    <property type="component" value="Unassembled WGS sequence"/>
</dbReference>
<dbReference type="AlphaFoldDB" id="A0A0R2T091"/>
<accession>A0A0R2T091</accession>
<proteinExistence type="predicted"/>
<reference evidence="1 2" key="1">
    <citation type="submission" date="2015-10" db="EMBL/GenBank/DDBJ databases">
        <title>Metagenome-Assembled Genomes uncover a global brackish microbiome.</title>
        <authorList>
            <person name="Hugerth L.W."/>
            <person name="Larsson J."/>
            <person name="Alneberg J."/>
            <person name="Lindh M.V."/>
            <person name="Legrand C."/>
            <person name="Pinhassi J."/>
            <person name="Andersson A.F."/>
        </authorList>
    </citation>
    <scope>NUCLEOTIDE SEQUENCE [LARGE SCALE GENOMIC DNA]</scope>
    <source>
        <strain evidence="1">BACL4 MAG-120920-bin41</strain>
    </source>
</reference>